<evidence type="ECO:0000256" key="2">
    <source>
        <dbReference type="SAM" id="SignalP"/>
    </source>
</evidence>
<reference evidence="4" key="3">
    <citation type="submission" date="2025-08" db="UniProtKB">
        <authorList>
            <consortium name="RefSeq"/>
        </authorList>
    </citation>
    <scope>IDENTIFICATION</scope>
    <source>
        <tissue evidence="4">Whole organism</tissue>
    </source>
</reference>
<dbReference type="GeneID" id="108609165"/>
<keyword evidence="2" id="KW-0732">Signal</keyword>
<keyword evidence="3" id="KW-1185">Reference proteome</keyword>
<proteinExistence type="inferred from homology"/>
<reference evidence="3" key="1">
    <citation type="journal article" date="1997" name="Nucleic Acids Res.">
        <title>tRNAscan-SE: a program for improved detection of transfer RNA genes in genomic sequence.</title>
        <authorList>
            <person name="Lowe T.M."/>
            <person name="Eddy S.R."/>
        </authorList>
    </citation>
    <scope>NUCLEOTIDE SEQUENCE [LARGE SCALE GENOMIC DNA]</scope>
</reference>
<evidence type="ECO:0000313" key="3">
    <source>
        <dbReference type="Proteomes" id="UP000694904"/>
    </source>
</evidence>
<dbReference type="InterPro" id="IPR035810">
    <property type="entry name" value="PEBP_euk"/>
</dbReference>
<name>A0ABM1NN43_DROAR</name>
<feature type="chain" id="PRO_5045271486" evidence="2">
    <location>
        <begin position="25"/>
        <end position="227"/>
    </location>
</feature>
<dbReference type="RefSeq" id="XP_017856379.1">
    <property type="nucleotide sequence ID" value="XM_018000890.1"/>
</dbReference>
<evidence type="ECO:0000256" key="1">
    <source>
        <dbReference type="ARBA" id="ARBA00007091"/>
    </source>
</evidence>
<dbReference type="PANTHER" id="PTHR11362">
    <property type="entry name" value="PHOSPHATIDYLETHANOLAMINE-BINDING PROTEIN"/>
    <property type="match status" value="1"/>
</dbReference>
<dbReference type="CDD" id="cd00866">
    <property type="entry name" value="PEBP_euk"/>
    <property type="match status" value="1"/>
</dbReference>
<dbReference type="Pfam" id="PF01161">
    <property type="entry name" value="PBP"/>
    <property type="match status" value="1"/>
</dbReference>
<protein>
    <submittedName>
        <fullName evidence="4">Protein D1</fullName>
    </submittedName>
</protein>
<dbReference type="Proteomes" id="UP000694904">
    <property type="component" value="Chromosome 2"/>
</dbReference>
<evidence type="ECO:0000313" key="4">
    <source>
        <dbReference type="RefSeq" id="XP_017856379.1"/>
    </source>
</evidence>
<dbReference type="InterPro" id="IPR036610">
    <property type="entry name" value="PEBP-like_sf"/>
</dbReference>
<dbReference type="InterPro" id="IPR008914">
    <property type="entry name" value="PEBP"/>
</dbReference>
<dbReference type="PANTHER" id="PTHR11362:SF44">
    <property type="entry name" value="PHOSPHATIDYLETHANOLAMINE-BINDING PROTEIN"/>
    <property type="match status" value="1"/>
</dbReference>
<dbReference type="PROSITE" id="PS01220">
    <property type="entry name" value="PBP"/>
    <property type="match status" value="1"/>
</dbReference>
<dbReference type="InterPro" id="IPR001858">
    <property type="entry name" value="Phosphatidylethanolamine-bd_CS"/>
</dbReference>
<dbReference type="SUPFAM" id="SSF49777">
    <property type="entry name" value="PEBP-like"/>
    <property type="match status" value="1"/>
</dbReference>
<organism evidence="3 4">
    <name type="scientific">Drosophila arizonae</name>
    <name type="common">Fruit fly</name>
    <dbReference type="NCBI Taxonomy" id="7263"/>
    <lineage>
        <taxon>Eukaryota</taxon>
        <taxon>Metazoa</taxon>
        <taxon>Ecdysozoa</taxon>
        <taxon>Arthropoda</taxon>
        <taxon>Hexapoda</taxon>
        <taxon>Insecta</taxon>
        <taxon>Pterygota</taxon>
        <taxon>Neoptera</taxon>
        <taxon>Endopterygota</taxon>
        <taxon>Diptera</taxon>
        <taxon>Brachycera</taxon>
        <taxon>Muscomorpha</taxon>
        <taxon>Ephydroidea</taxon>
        <taxon>Drosophilidae</taxon>
        <taxon>Drosophila</taxon>
    </lineage>
</organism>
<dbReference type="Gene3D" id="3.90.280.10">
    <property type="entry name" value="PEBP-like"/>
    <property type="match status" value="1"/>
</dbReference>
<feature type="signal peptide" evidence="2">
    <location>
        <begin position="1"/>
        <end position="24"/>
    </location>
</feature>
<reference evidence="3" key="2">
    <citation type="journal article" date="2016" name="G3 (Bethesda)">
        <title>Genome Evolution in Three Species of Cactophilic Drosophila.</title>
        <authorList>
            <person name="Sanchez-Flores A."/>
            <person name="Penazola F."/>
            <person name="Carpinteyro-Ponce J."/>
            <person name="Nazario-Yepiz N."/>
            <person name="Abreu-Goodger C."/>
            <person name="Machado C.A."/>
            <person name="Markow T.A."/>
        </authorList>
    </citation>
    <scope>NUCLEOTIDE SEQUENCE [LARGE SCALE GENOMIC DNA]</scope>
</reference>
<sequence>MWTNRTRLLCLWLWLWLWLCLGKGHCLPETGKIRDTDVSKFFRHLDVIPDVIAVGPQDFLNVTYPGNINADRGVQLQALQVRDEPKVNWIAGKDYYYTLILTDPDVPSKVPPQPNEYLHWLVVNIPGKQMALGDVRVGYTGATPAKGSGLHRYVFLLYKQPDYLKFNLEPVPKHSDQGRHNFSTKAFVKQYELGFPLAGNFFTCEWSTDVPALHKANHETEGRPLSF</sequence>
<gene>
    <name evidence="4" type="primary">LOC108609165</name>
</gene>
<comment type="similarity">
    <text evidence="1">Belongs to the phosphatidylethanolamine-binding protein family.</text>
</comment>
<accession>A0ABM1NN43</accession>